<dbReference type="Gene3D" id="3.40.109.10">
    <property type="entry name" value="NADH Oxidase"/>
    <property type="match status" value="1"/>
</dbReference>
<gene>
    <name evidence="4" type="ORF">NEF87_000784</name>
</gene>
<reference evidence="4" key="1">
    <citation type="submission" date="2022-09" db="EMBL/GenBank/DDBJ databases">
        <title>Actin cytoskeleton and complex cell architecture in an #Asgard archaeon.</title>
        <authorList>
            <person name="Ponce Toledo R.I."/>
            <person name="Schleper C."/>
            <person name="Rodrigues Oliveira T."/>
            <person name="Wollweber F."/>
            <person name="Xu J."/>
            <person name="Rittmann S."/>
            <person name="Klingl A."/>
            <person name="Pilhofer M."/>
        </authorList>
    </citation>
    <scope>NUCLEOTIDE SEQUENCE</scope>
    <source>
        <strain evidence="4">B-35</strain>
    </source>
</reference>
<dbReference type="SUPFAM" id="SSF55469">
    <property type="entry name" value="FMN-dependent nitroreductase-like"/>
    <property type="match status" value="1"/>
</dbReference>
<dbReference type="SUPFAM" id="SSF54862">
    <property type="entry name" value="4Fe-4S ferredoxins"/>
    <property type="match status" value="1"/>
</dbReference>
<dbReference type="InterPro" id="IPR029479">
    <property type="entry name" value="Nitroreductase"/>
</dbReference>
<evidence type="ECO:0000256" key="1">
    <source>
        <dbReference type="ARBA" id="ARBA00007118"/>
    </source>
</evidence>
<dbReference type="Proteomes" id="UP001208689">
    <property type="component" value="Chromosome"/>
</dbReference>
<sequence>MPIIGLNHNLCTRCLQCVKECPAFCFRHNEKLKIIQFENSNNSCILCGHCIACCPVEVINYAGMGEPTKLTNSSEMPTYDQLHSMFRQKRSIRHYKPEALSPEDLKKVTEAMKYGPTGSNIRDMKVTIISDSVKIRELSKGVVETLLKSPDTSDNYRQLLKYKQSIGLDPIFFKAPHVVIISSKENYDIVNATIATTYGMLAAHSLQLGTCWIGLAYMAFLANQELGEKTAQIEGKIWNVFTLGLPNIKFYRSPPRPPML</sequence>
<dbReference type="Pfam" id="PF00881">
    <property type="entry name" value="Nitroreductase"/>
    <property type="match status" value="1"/>
</dbReference>
<evidence type="ECO:0000313" key="4">
    <source>
        <dbReference type="EMBL" id="UYP44499.1"/>
    </source>
</evidence>
<keyword evidence="5" id="KW-1185">Reference proteome</keyword>
<dbReference type="InterPro" id="IPR017896">
    <property type="entry name" value="4Fe4S_Fe-S-bd"/>
</dbReference>
<dbReference type="PROSITE" id="PS51379">
    <property type="entry name" value="4FE4S_FER_2"/>
    <property type="match status" value="2"/>
</dbReference>
<comment type="similarity">
    <text evidence="1">Belongs to the nitroreductase family.</text>
</comment>
<feature type="domain" description="4Fe-4S ferredoxin-type" evidence="3">
    <location>
        <begin position="2"/>
        <end position="31"/>
    </location>
</feature>
<evidence type="ECO:0000256" key="2">
    <source>
        <dbReference type="ARBA" id="ARBA00023002"/>
    </source>
</evidence>
<dbReference type="PANTHER" id="PTHR43673:SF10">
    <property type="entry name" value="NADH DEHYDROGENASE_NAD(P)H NITROREDUCTASE XCC3605-RELATED"/>
    <property type="match status" value="1"/>
</dbReference>
<organism evidence="4 5">
    <name type="scientific">Candidatus Lokiarchaeum ossiferum</name>
    <dbReference type="NCBI Taxonomy" id="2951803"/>
    <lineage>
        <taxon>Archaea</taxon>
        <taxon>Promethearchaeati</taxon>
        <taxon>Promethearchaeota</taxon>
        <taxon>Promethearchaeia</taxon>
        <taxon>Promethearchaeales</taxon>
        <taxon>Promethearchaeaceae</taxon>
        <taxon>Candidatus Lokiarchaeum</taxon>
    </lineage>
</organism>
<accession>A0ABY6HLW7</accession>
<dbReference type="Pfam" id="PF13187">
    <property type="entry name" value="Fer4_9"/>
    <property type="match status" value="1"/>
</dbReference>
<dbReference type="InterPro" id="IPR000415">
    <property type="entry name" value="Nitroreductase-like"/>
</dbReference>
<evidence type="ECO:0000259" key="3">
    <source>
        <dbReference type="PROSITE" id="PS51379"/>
    </source>
</evidence>
<feature type="domain" description="4Fe-4S ferredoxin-type" evidence="3">
    <location>
        <begin position="33"/>
        <end position="64"/>
    </location>
</feature>
<dbReference type="Gene3D" id="3.30.70.20">
    <property type="match status" value="1"/>
</dbReference>
<protein>
    <recommendedName>
        <fullName evidence="3">4Fe-4S ferredoxin-type domain-containing protein</fullName>
    </recommendedName>
</protein>
<dbReference type="EMBL" id="CP104013">
    <property type="protein sequence ID" value="UYP44499.1"/>
    <property type="molecule type" value="Genomic_DNA"/>
</dbReference>
<dbReference type="PANTHER" id="PTHR43673">
    <property type="entry name" value="NAD(P)H NITROREDUCTASE YDGI-RELATED"/>
    <property type="match status" value="1"/>
</dbReference>
<proteinExistence type="inferred from homology"/>
<evidence type="ECO:0000313" key="5">
    <source>
        <dbReference type="Proteomes" id="UP001208689"/>
    </source>
</evidence>
<name>A0ABY6HLW7_9ARCH</name>
<keyword evidence="2" id="KW-0560">Oxidoreductase</keyword>